<accession>A0A0C3D454</accession>
<proteinExistence type="inferred from homology"/>
<dbReference type="HOGENOM" id="CLU_010194_9_1_1"/>
<evidence type="ECO:0000256" key="3">
    <source>
        <dbReference type="ARBA" id="ARBA00023002"/>
    </source>
</evidence>
<dbReference type="EMBL" id="KN832883">
    <property type="protein sequence ID" value="KIM96707.1"/>
    <property type="molecule type" value="Genomic_DNA"/>
</dbReference>
<reference evidence="5" key="2">
    <citation type="submission" date="2015-01" db="EMBL/GenBank/DDBJ databases">
        <title>Evolutionary Origins and Diversification of the Mycorrhizal Mutualists.</title>
        <authorList>
            <consortium name="DOE Joint Genome Institute"/>
            <consortium name="Mycorrhizal Genomics Consortium"/>
            <person name="Kohler A."/>
            <person name="Kuo A."/>
            <person name="Nagy L.G."/>
            <person name="Floudas D."/>
            <person name="Copeland A."/>
            <person name="Barry K.W."/>
            <person name="Cichocki N."/>
            <person name="Veneault-Fourrey C."/>
            <person name="LaButti K."/>
            <person name="Lindquist E.A."/>
            <person name="Lipzen A."/>
            <person name="Lundell T."/>
            <person name="Morin E."/>
            <person name="Murat C."/>
            <person name="Riley R."/>
            <person name="Ohm R."/>
            <person name="Sun H."/>
            <person name="Tunlid A."/>
            <person name="Henrissat B."/>
            <person name="Grigoriev I.V."/>
            <person name="Hibbett D.S."/>
            <person name="Martin F."/>
        </authorList>
    </citation>
    <scope>NUCLEOTIDE SEQUENCE [LARGE SCALE GENOMIC DNA]</scope>
    <source>
        <strain evidence="5">Zn</strain>
    </source>
</reference>
<keyword evidence="5" id="KW-1185">Reference proteome</keyword>
<dbReference type="SUPFAM" id="SSF51735">
    <property type="entry name" value="NAD(P)-binding Rossmann-fold domains"/>
    <property type="match status" value="1"/>
</dbReference>
<gene>
    <name evidence="4" type="ORF">OIDMADRAFT_58279</name>
</gene>
<keyword evidence="2" id="KW-0521">NADP</keyword>
<dbReference type="Proteomes" id="UP000054321">
    <property type="component" value="Unassembled WGS sequence"/>
</dbReference>
<organism evidence="4 5">
    <name type="scientific">Oidiodendron maius (strain Zn)</name>
    <dbReference type="NCBI Taxonomy" id="913774"/>
    <lineage>
        <taxon>Eukaryota</taxon>
        <taxon>Fungi</taxon>
        <taxon>Dikarya</taxon>
        <taxon>Ascomycota</taxon>
        <taxon>Pezizomycotina</taxon>
        <taxon>Leotiomycetes</taxon>
        <taxon>Leotiomycetes incertae sedis</taxon>
        <taxon>Myxotrichaceae</taxon>
        <taxon>Oidiodendron</taxon>
    </lineage>
</organism>
<evidence type="ECO:0000256" key="1">
    <source>
        <dbReference type="ARBA" id="ARBA00006484"/>
    </source>
</evidence>
<keyword evidence="3" id="KW-0560">Oxidoreductase</keyword>
<evidence type="ECO:0000313" key="4">
    <source>
        <dbReference type="EMBL" id="KIM96707.1"/>
    </source>
</evidence>
<protein>
    <submittedName>
        <fullName evidence="4">Uncharacterized protein</fullName>
    </submittedName>
</protein>
<dbReference type="InterPro" id="IPR051468">
    <property type="entry name" value="Fungal_SecMetab_SDRs"/>
</dbReference>
<comment type="similarity">
    <text evidence="1">Belongs to the short-chain dehydrogenases/reductases (SDR) family.</text>
</comment>
<dbReference type="OrthoDB" id="5296at2759"/>
<dbReference type="PANTHER" id="PTHR43544:SF7">
    <property type="entry name" value="NADB-LER2"/>
    <property type="match status" value="1"/>
</dbReference>
<dbReference type="AlphaFoldDB" id="A0A0C3D454"/>
<evidence type="ECO:0000313" key="5">
    <source>
        <dbReference type="Proteomes" id="UP000054321"/>
    </source>
</evidence>
<sequence>MSASRCLNRKASNTCMETLDVNVVSVQRVSSAFLPLLSLAAQKKLVVITSDLGPINTAERYATTAPYSPYKISKAAVTMLTMQHAPGAEPQKCHCLHAEPGLAAPVWKATTSESGMFLSVYVDGDVYYDGENLPR</sequence>
<reference evidence="4 5" key="1">
    <citation type="submission" date="2014-04" db="EMBL/GenBank/DDBJ databases">
        <authorList>
            <consortium name="DOE Joint Genome Institute"/>
            <person name="Kuo A."/>
            <person name="Martino E."/>
            <person name="Perotto S."/>
            <person name="Kohler A."/>
            <person name="Nagy L.G."/>
            <person name="Floudas D."/>
            <person name="Copeland A."/>
            <person name="Barry K.W."/>
            <person name="Cichocki N."/>
            <person name="Veneault-Fourrey C."/>
            <person name="LaButti K."/>
            <person name="Lindquist E.A."/>
            <person name="Lipzen A."/>
            <person name="Lundell T."/>
            <person name="Morin E."/>
            <person name="Murat C."/>
            <person name="Sun H."/>
            <person name="Tunlid A."/>
            <person name="Henrissat B."/>
            <person name="Grigoriev I.V."/>
            <person name="Hibbett D.S."/>
            <person name="Martin F."/>
            <person name="Nordberg H.P."/>
            <person name="Cantor M.N."/>
            <person name="Hua S.X."/>
        </authorList>
    </citation>
    <scope>NUCLEOTIDE SEQUENCE [LARGE SCALE GENOMIC DNA]</scope>
    <source>
        <strain evidence="4 5">Zn</strain>
    </source>
</reference>
<dbReference type="GO" id="GO:0005737">
    <property type="term" value="C:cytoplasm"/>
    <property type="evidence" value="ECO:0007669"/>
    <property type="project" value="TreeGrafter"/>
</dbReference>
<dbReference type="InParanoid" id="A0A0C3D454"/>
<dbReference type="InterPro" id="IPR036291">
    <property type="entry name" value="NAD(P)-bd_dom_sf"/>
</dbReference>
<dbReference type="PANTHER" id="PTHR43544">
    <property type="entry name" value="SHORT-CHAIN DEHYDROGENASE/REDUCTASE"/>
    <property type="match status" value="1"/>
</dbReference>
<dbReference type="Gene3D" id="3.40.50.720">
    <property type="entry name" value="NAD(P)-binding Rossmann-like Domain"/>
    <property type="match status" value="1"/>
</dbReference>
<evidence type="ECO:0000256" key="2">
    <source>
        <dbReference type="ARBA" id="ARBA00022857"/>
    </source>
</evidence>
<dbReference type="GO" id="GO:0016491">
    <property type="term" value="F:oxidoreductase activity"/>
    <property type="evidence" value="ECO:0007669"/>
    <property type="project" value="UniProtKB-KW"/>
</dbReference>
<name>A0A0C3D454_OIDMZ</name>